<dbReference type="InterPro" id="IPR011032">
    <property type="entry name" value="GroES-like_sf"/>
</dbReference>
<evidence type="ECO:0000256" key="3">
    <source>
        <dbReference type="ARBA" id="ARBA00023002"/>
    </source>
</evidence>
<dbReference type="PANTHER" id="PTHR45348">
    <property type="entry name" value="HYPOTHETICAL OXIDOREDUCTASE (EUROFUNG)"/>
    <property type="match status" value="1"/>
</dbReference>
<feature type="domain" description="Enoyl reductase (ER)" evidence="4">
    <location>
        <begin position="9"/>
        <end position="348"/>
    </location>
</feature>
<dbReference type="SMART" id="SM00829">
    <property type="entry name" value="PKS_ER"/>
    <property type="match status" value="1"/>
</dbReference>
<dbReference type="Gene3D" id="3.90.180.10">
    <property type="entry name" value="Medium-chain alcohol dehydrogenases, catalytic domain"/>
    <property type="match status" value="1"/>
</dbReference>
<comment type="caution">
    <text evidence="5">The sequence shown here is derived from an EMBL/GenBank/DDBJ whole genome shotgun (WGS) entry which is preliminary data.</text>
</comment>
<dbReference type="OrthoDB" id="48317at2759"/>
<dbReference type="SUPFAM" id="SSF50129">
    <property type="entry name" value="GroES-like"/>
    <property type="match status" value="1"/>
</dbReference>
<dbReference type="Pfam" id="PF00107">
    <property type="entry name" value="ADH_zinc_N"/>
    <property type="match status" value="1"/>
</dbReference>
<accession>A0A5N5CZA5</accession>
<evidence type="ECO:0000313" key="6">
    <source>
        <dbReference type="Proteomes" id="UP000325902"/>
    </source>
</evidence>
<sequence>MKAIKVVSGGKAAVMDSPIPQLRPDYVRVKTAAVALNPTDWKHIAFMPDVEGCTSGCDYAGVVQEVGANVTTLNVGDRIAGWTHGGNKTNKEDGSFAEYLVAKEGIQLKIPDNVSFEDAATLGVGISTIGQGLYQSLGLPLPSHPSSERFPLLIYGGSTATGALAIQFAKLSGLEVIATCSPRNFEMVKSLGADAVFDYNSPTVGADIRKHTGNKLYYAFDCIAEGNSAQICADALADAPSDGVAAAKKPMYSALLYCDFPRKDVEAKYTLAYTTFGEAFTKSFGPGNFPASKEDYEFGKMFWKLTEELLAKGKFKVHNPDVRTGGLEGVLEGLEELRQGKVSGKKLVYKL</sequence>
<dbReference type="InterPro" id="IPR036291">
    <property type="entry name" value="NAD(P)-bd_dom_sf"/>
</dbReference>
<protein>
    <submittedName>
        <fullName evidence="5">Protein TOXD</fullName>
    </submittedName>
</protein>
<dbReference type="InterPro" id="IPR013154">
    <property type="entry name" value="ADH-like_N"/>
</dbReference>
<dbReference type="GO" id="GO:0016651">
    <property type="term" value="F:oxidoreductase activity, acting on NAD(P)H"/>
    <property type="evidence" value="ECO:0007669"/>
    <property type="project" value="InterPro"/>
</dbReference>
<evidence type="ECO:0000256" key="2">
    <source>
        <dbReference type="ARBA" id="ARBA00011245"/>
    </source>
</evidence>
<proteinExistence type="inferred from homology"/>
<dbReference type="AlphaFoldDB" id="A0A5N5CZA5"/>
<evidence type="ECO:0000259" key="4">
    <source>
        <dbReference type="SMART" id="SM00829"/>
    </source>
</evidence>
<dbReference type="CDD" id="cd08249">
    <property type="entry name" value="enoyl_reductase_like"/>
    <property type="match status" value="1"/>
</dbReference>
<dbReference type="SUPFAM" id="SSF51735">
    <property type="entry name" value="NAD(P)-binding Rossmann-fold domains"/>
    <property type="match status" value="1"/>
</dbReference>
<name>A0A5N5CZA5_9PEZI</name>
<dbReference type="Proteomes" id="UP000325902">
    <property type="component" value="Unassembled WGS sequence"/>
</dbReference>
<comment type="subunit">
    <text evidence="2">Monomer.</text>
</comment>
<dbReference type="PANTHER" id="PTHR45348:SF2">
    <property type="entry name" value="ZINC-TYPE ALCOHOL DEHYDROGENASE-LIKE PROTEIN C2E1P3.01"/>
    <property type="match status" value="1"/>
</dbReference>
<dbReference type="EMBL" id="VCHE01000125">
    <property type="protein sequence ID" value="KAB2570705.1"/>
    <property type="molecule type" value="Genomic_DNA"/>
</dbReference>
<reference evidence="5 6" key="1">
    <citation type="journal article" date="2019" name="Sci. Rep.">
        <title>A multi-omics analysis of the grapevine pathogen Lasiodiplodia theobromae reveals that temperature affects the expression of virulence- and pathogenicity-related genes.</title>
        <authorList>
            <person name="Felix C."/>
            <person name="Meneses R."/>
            <person name="Goncalves M.F.M."/>
            <person name="Tilleman L."/>
            <person name="Duarte A.S."/>
            <person name="Jorrin-Novo J.V."/>
            <person name="Van de Peer Y."/>
            <person name="Deforce D."/>
            <person name="Van Nieuwerburgh F."/>
            <person name="Esteves A.C."/>
            <person name="Alves A."/>
        </authorList>
    </citation>
    <scope>NUCLEOTIDE SEQUENCE [LARGE SCALE GENOMIC DNA]</scope>
    <source>
        <strain evidence="5 6">LA-SOL3</strain>
    </source>
</reference>
<dbReference type="InterPro" id="IPR013149">
    <property type="entry name" value="ADH-like_C"/>
</dbReference>
<evidence type="ECO:0000313" key="5">
    <source>
        <dbReference type="EMBL" id="KAB2570705.1"/>
    </source>
</evidence>
<comment type="similarity">
    <text evidence="1">Belongs to the zinc-containing alcohol dehydrogenase family.</text>
</comment>
<keyword evidence="6" id="KW-1185">Reference proteome</keyword>
<evidence type="ECO:0000256" key="1">
    <source>
        <dbReference type="ARBA" id="ARBA00008072"/>
    </source>
</evidence>
<dbReference type="Gene3D" id="3.40.50.720">
    <property type="entry name" value="NAD(P)-binding Rossmann-like Domain"/>
    <property type="match status" value="1"/>
</dbReference>
<dbReference type="InterPro" id="IPR020843">
    <property type="entry name" value="ER"/>
</dbReference>
<keyword evidence="3" id="KW-0560">Oxidoreductase</keyword>
<dbReference type="InterPro" id="IPR047122">
    <property type="entry name" value="Trans-enoyl_RdTase-like"/>
</dbReference>
<dbReference type="Pfam" id="PF08240">
    <property type="entry name" value="ADH_N"/>
    <property type="match status" value="1"/>
</dbReference>
<gene>
    <name evidence="5" type="primary">TOXD_2</name>
    <name evidence="5" type="ORF">DBV05_g10610</name>
</gene>
<organism evidence="5 6">
    <name type="scientific">Lasiodiplodia theobromae</name>
    <dbReference type="NCBI Taxonomy" id="45133"/>
    <lineage>
        <taxon>Eukaryota</taxon>
        <taxon>Fungi</taxon>
        <taxon>Dikarya</taxon>
        <taxon>Ascomycota</taxon>
        <taxon>Pezizomycotina</taxon>
        <taxon>Dothideomycetes</taxon>
        <taxon>Dothideomycetes incertae sedis</taxon>
        <taxon>Botryosphaeriales</taxon>
        <taxon>Botryosphaeriaceae</taxon>
        <taxon>Lasiodiplodia</taxon>
    </lineage>
</organism>